<name>A0A815ZYT3_ADIRI</name>
<evidence type="ECO:0000256" key="4">
    <source>
        <dbReference type="ARBA" id="ARBA00022695"/>
    </source>
</evidence>
<organism evidence="9 10">
    <name type="scientific">Adineta ricciae</name>
    <name type="common">Rotifer</name>
    <dbReference type="NCBI Taxonomy" id="249248"/>
    <lineage>
        <taxon>Eukaryota</taxon>
        <taxon>Metazoa</taxon>
        <taxon>Spiralia</taxon>
        <taxon>Gnathifera</taxon>
        <taxon>Rotifera</taxon>
        <taxon>Eurotatoria</taxon>
        <taxon>Bdelloidea</taxon>
        <taxon>Adinetida</taxon>
        <taxon>Adinetidae</taxon>
        <taxon>Adineta</taxon>
    </lineage>
</organism>
<keyword evidence="4" id="KW-0548">Nucleotidyltransferase</keyword>
<dbReference type="Proteomes" id="UP000663828">
    <property type="component" value="Unassembled WGS sequence"/>
</dbReference>
<dbReference type="Gene3D" id="3.90.176.10">
    <property type="entry name" value="Toxin ADP-ribosyltransferase, Chain A, domain 1"/>
    <property type="match status" value="1"/>
</dbReference>
<keyword evidence="3 6" id="KW-0808">Transferase</keyword>
<feature type="region of interest" description="Disordered" evidence="7">
    <location>
        <begin position="1"/>
        <end position="21"/>
    </location>
</feature>
<sequence length="280" mass="32413">MLDKNRQRPIRRQNVESTESFAPRAQRFNPIELPSKTFLEGSGFSKFIFDWANQYNNSSYMLTKENVSKILELAADGIEQESQLCEEQYDRKKGIEFAKKLREMKNQSLSDIGKYCIYIYTVECFLYLVLNYTLRNEDQSKLKTLGPYCFLLQNSLWNCRETNKQTQQRVYRGGRCKIQHIEQYKSAIGQIRCWSAFSSTTKKPEVTNTFTASLDPDEVCTVFIIDIIDRPFTESFGLDISSLSAIKKEAEVLLPAGINFTIISVEYDKTARKCTIHLTI</sequence>
<dbReference type="EMBL" id="CAJNOR010006292">
    <property type="protein sequence ID" value="CAF1591224.1"/>
    <property type="molecule type" value="Genomic_DNA"/>
</dbReference>
<gene>
    <name evidence="8" type="ORF">EDS130_LOCUS44862</name>
    <name evidence="9" type="ORF">XAT740_LOCUS46594</name>
</gene>
<evidence type="ECO:0000256" key="1">
    <source>
        <dbReference type="ARBA" id="ARBA00009558"/>
    </source>
</evidence>
<dbReference type="InterPro" id="IPR000768">
    <property type="entry name" value="ART"/>
</dbReference>
<accession>A0A815ZYT3</accession>
<comment type="similarity">
    <text evidence="1 6">Belongs to the Arg-specific ADP-ribosyltransferase family.</text>
</comment>
<dbReference type="GO" id="GO:0016779">
    <property type="term" value="F:nucleotidyltransferase activity"/>
    <property type="evidence" value="ECO:0007669"/>
    <property type="project" value="UniProtKB-KW"/>
</dbReference>
<keyword evidence="6" id="KW-0520">NAD</keyword>
<dbReference type="OrthoDB" id="10356990at2759"/>
<reference evidence="9" key="1">
    <citation type="submission" date="2021-02" db="EMBL/GenBank/DDBJ databases">
        <authorList>
            <person name="Nowell W R."/>
        </authorList>
    </citation>
    <scope>NUCLEOTIDE SEQUENCE</scope>
</reference>
<protein>
    <recommendedName>
        <fullName evidence="6">NAD(P)(+)--arginine ADP-ribosyltransferase</fullName>
        <ecNumber evidence="6">2.4.2.31</ecNumber>
    </recommendedName>
    <alternativeName>
        <fullName evidence="6">Mono(ADP-ribosyl)transferase</fullName>
    </alternativeName>
</protein>
<keyword evidence="2 6" id="KW-0328">Glycosyltransferase</keyword>
<comment type="caution">
    <text evidence="9">The sequence shown here is derived from an EMBL/GenBank/DDBJ whole genome shotgun (WGS) entry which is preliminary data.</text>
</comment>
<evidence type="ECO:0000256" key="5">
    <source>
        <dbReference type="ARBA" id="ARBA00047597"/>
    </source>
</evidence>
<dbReference type="EC" id="2.4.2.31" evidence="6"/>
<keyword evidence="10" id="KW-1185">Reference proteome</keyword>
<dbReference type="AlphaFoldDB" id="A0A815ZYT3"/>
<evidence type="ECO:0000256" key="7">
    <source>
        <dbReference type="SAM" id="MobiDB-lite"/>
    </source>
</evidence>
<evidence type="ECO:0000256" key="2">
    <source>
        <dbReference type="ARBA" id="ARBA00022676"/>
    </source>
</evidence>
<proteinExistence type="inferred from homology"/>
<evidence type="ECO:0000313" key="8">
    <source>
        <dbReference type="EMBL" id="CAF1534833.1"/>
    </source>
</evidence>
<dbReference type="PROSITE" id="PS51996">
    <property type="entry name" value="TR_MART"/>
    <property type="match status" value="1"/>
</dbReference>
<evidence type="ECO:0000256" key="6">
    <source>
        <dbReference type="RuleBase" id="RU361228"/>
    </source>
</evidence>
<dbReference type="Proteomes" id="UP000663852">
    <property type="component" value="Unassembled WGS sequence"/>
</dbReference>
<evidence type="ECO:0000313" key="10">
    <source>
        <dbReference type="Proteomes" id="UP000663828"/>
    </source>
</evidence>
<dbReference type="GO" id="GO:0106274">
    <property type="term" value="F:NAD+-protein-arginine ADP-ribosyltransferase activity"/>
    <property type="evidence" value="ECO:0007669"/>
    <property type="project" value="UniProtKB-EC"/>
</dbReference>
<keyword evidence="6" id="KW-0521">NADP</keyword>
<evidence type="ECO:0000256" key="3">
    <source>
        <dbReference type="ARBA" id="ARBA00022679"/>
    </source>
</evidence>
<comment type="catalytic activity">
    <reaction evidence="5 6">
        <text>L-arginyl-[protein] + NAD(+) = N(omega)-(ADP-D-ribosyl)-L-arginyl-[protein] + nicotinamide + H(+)</text>
        <dbReference type="Rhea" id="RHEA:19149"/>
        <dbReference type="Rhea" id="RHEA-COMP:10532"/>
        <dbReference type="Rhea" id="RHEA-COMP:15087"/>
        <dbReference type="ChEBI" id="CHEBI:15378"/>
        <dbReference type="ChEBI" id="CHEBI:17154"/>
        <dbReference type="ChEBI" id="CHEBI:29965"/>
        <dbReference type="ChEBI" id="CHEBI:57540"/>
        <dbReference type="ChEBI" id="CHEBI:142554"/>
        <dbReference type="EC" id="2.4.2.31"/>
    </reaction>
</comment>
<dbReference type="EMBL" id="CAJNOJ010000940">
    <property type="protein sequence ID" value="CAF1534833.1"/>
    <property type="molecule type" value="Genomic_DNA"/>
</dbReference>
<evidence type="ECO:0000313" key="9">
    <source>
        <dbReference type="EMBL" id="CAF1591224.1"/>
    </source>
</evidence>
<dbReference type="SUPFAM" id="SSF56399">
    <property type="entry name" value="ADP-ribosylation"/>
    <property type="match status" value="1"/>
</dbReference>
<dbReference type="Pfam" id="PF01129">
    <property type="entry name" value="ART"/>
    <property type="match status" value="1"/>
</dbReference>